<dbReference type="Gene3D" id="2.160.20.80">
    <property type="entry name" value="E3 ubiquitin-protein ligase SopA"/>
    <property type="match status" value="2"/>
</dbReference>
<dbReference type="SUPFAM" id="SSF141571">
    <property type="entry name" value="Pentapeptide repeat-like"/>
    <property type="match status" value="1"/>
</dbReference>
<dbReference type="InterPro" id="IPR051082">
    <property type="entry name" value="Pentapeptide-BTB/POZ_domain"/>
</dbReference>
<accession>A0A4Y3QHW4</accession>
<dbReference type="EMBL" id="BJML01000001">
    <property type="protein sequence ID" value="GEB44742.1"/>
    <property type="molecule type" value="Genomic_DNA"/>
</dbReference>
<gene>
    <name evidence="1" type="ORF">MTE01_06870</name>
</gene>
<evidence type="ECO:0000313" key="2">
    <source>
        <dbReference type="Proteomes" id="UP000319525"/>
    </source>
</evidence>
<proteinExistence type="predicted"/>
<dbReference type="Proteomes" id="UP000319525">
    <property type="component" value="Unassembled WGS sequence"/>
</dbReference>
<evidence type="ECO:0008006" key="3">
    <source>
        <dbReference type="Google" id="ProtNLM"/>
    </source>
</evidence>
<comment type="caution">
    <text evidence="1">The sequence shown here is derived from an EMBL/GenBank/DDBJ whole genome shotgun (WGS) entry which is preliminary data.</text>
</comment>
<dbReference type="AlphaFoldDB" id="A0A4Y3QHW4"/>
<evidence type="ECO:0000313" key="1">
    <source>
        <dbReference type="EMBL" id="GEB44742.1"/>
    </source>
</evidence>
<name>A0A4Y3QHW4_MICTE</name>
<dbReference type="PANTHER" id="PTHR14136">
    <property type="entry name" value="BTB_POZ DOMAIN-CONTAINING PROTEIN KCTD9"/>
    <property type="match status" value="1"/>
</dbReference>
<sequence>MVAITTKEIGELRRRWKRENYRIDRQDLIDTLLDTATPVELRGTDLAGVALNITAAPELWSAWMRGSHLERVDFRFARLGSTFNDATISACDFTRSTIERATMLGTRVIDTLFVETKIRHVLMDRAVFDHCTFAGAHFEGSLRATTTSGGRGVVFRGCDFEGARFTGQQWRQAAFVDCRFRHTVVTQSDFGAATFSECRFEGGSWDPDSISRARFEGEQPRVRSEAH</sequence>
<organism evidence="1 2">
    <name type="scientific">Microbacterium testaceum</name>
    <name type="common">Aureobacterium testaceum</name>
    <name type="synonym">Brevibacterium testaceum</name>
    <dbReference type="NCBI Taxonomy" id="2033"/>
    <lineage>
        <taxon>Bacteria</taxon>
        <taxon>Bacillati</taxon>
        <taxon>Actinomycetota</taxon>
        <taxon>Actinomycetes</taxon>
        <taxon>Micrococcales</taxon>
        <taxon>Microbacteriaceae</taxon>
        <taxon>Microbacterium</taxon>
    </lineage>
</organism>
<protein>
    <recommendedName>
        <fullName evidence="3">Pentapeptide repeat-containing protein</fullName>
    </recommendedName>
</protein>
<reference evidence="1 2" key="1">
    <citation type="submission" date="2019-06" db="EMBL/GenBank/DDBJ databases">
        <title>Whole genome shotgun sequence of Microbacterium testaceum NBRC 12675.</title>
        <authorList>
            <person name="Hosoyama A."/>
            <person name="Uohara A."/>
            <person name="Ohji S."/>
            <person name="Ichikawa N."/>
        </authorList>
    </citation>
    <scope>NUCLEOTIDE SEQUENCE [LARGE SCALE GENOMIC DNA]</scope>
    <source>
        <strain evidence="1 2">NBRC 12675</strain>
    </source>
</reference>
<dbReference type="PANTHER" id="PTHR14136:SF17">
    <property type="entry name" value="BTB_POZ DOMAIN-CONTAINING PROTEIN KCTD9"/>
    <property type="match status" value="1"/>
</dbReference>